<feature type="transmembrane region" description="Helical" evidence="1">
    <location>
        <begin position="20"/>
        <end position="37"/>
    </location>
</feature>
<keyword evidence="3" id="KW-1185">Reference proteome</keyword>
<keyword evidence="1" id="KW-1133">Transmembrane helix</keyword>
<gene>
    <name evidence="2" type="ORF">P5673_008783</name>
</gene>
<evidence type="ECO:0000313" key="2">
    <source>
        <dbReference type="EMBL" id="KAK2567010.1"/>
    </source>
</evidence>
<evidence type="ECO:0000256" key="1">
    <source>
        <dbReference type="SAM" id="Phobius"/>
    </source>
</evidence>
<evidence type="ECO:0000313" key="3">
    <source>
        <dbReference type="Proteomes" id="UP001249851"/>
    </source>
</evidence>
<keyword evidence="1" id="KW-0812">Transmembrane</keyword>
<protein>
    <submittedName>
        <fullName evidence="2">Uncharacterized protein</fullName>
    </submittedName>
</protein>
<comment type="caution">
    <text evidence="2">The sequence shown here is derived from an EMBL/GenBank/DDBJ whole genome shotgun (WGS) entry which is preliminary data.</text>
</comment>
<dbReference type="AlphaFoldDB" id="A0AAD9QTW4"/>
<name>A0AAD9QTW4_ACRCE</name>
<accession>A0AAD9QTW4</accession>
<reference evidence="2" key="1">
    <citation type="journal article" date="2023" name="G3 (Bethesda)">
        <title>Whole genome assembly and annotation of the endangered Caribbean coral Acropora cervicornis.</title>
        <authorList>
            <person name="Selwyn J.D."/>
            <person name="Vollmer S.V."/>
        </authorList>
    </citation>
    <scope>NUCLEOTIDE SEQUENCE</scope>
    <source>
        <strain evidence="2">K2</strain>
    </source>
</reference>
<organism evidence="2 3">
    <name type="scientific">Acropora cervicornis</name>
    <name type="common">Staghorn coral</name>
    <dbReference type="NCBI Taxonomy" id="6130"/>
    <lineage>
        <taxon>Eukaryota</taxon>
        <taxon>Metazoa</taxon>
        <taxon>Cnidaria</taxon>
        <taxon>Anthozoa</taxon>
        <taxon>Hexacorallia</taxon>
        <taxon>Scleractinia</taxon>
        <taxon>Astrocoeniina</taxon>
        <taxon>Acroporidae</taxon>
        <taxon>Acropora</taxon>
    </lineage>
</organism>
<dbReference type="EMBL" id="JARQWQ010000015">
    <property type="protein sequence ID" value="KAK2567010.1"/>
    <property type="molecule type" value="Genomic_DNA"/>
</dbReference>
<proteinExistence type="predicted"/>
<dbReference type="Proteomes" id="UP001249851">
    <property type="component" value="Unassembled WGS sequence"/>
</dbReference>
<reference evidence="2" key="2">
    <citation type="journal article" date="2023" name="Science">
        <title>Genomic signatures of disease resistance in endangered staghorn corals.</title>
        <authorList>
            <person name="Vollmer S.V."/>
            <person name="Selwyn J.D."/>
            <person name="Despard B.A."/>
            <person name="Roesel C.L."/>
        </authorList>
    </citation>
    <scope>NUCLEOTIDE SEQUENCE</scope>
    <source>
        <strain evidence="2">K2</strain>
    </source>
</reference>
<keyword evidence="1" id="KW-0472">Membrane</keyword>
<sequence>MNTYTPPESCIENDGKVSCYAIYAMLLLVSTFSANKLNRFLLATVSQPLARDIRFGDKGCMPVKATFSGDYKEFCMRSFNDELELNQTAYQAFTGTIGPFERLAPTNNPS</sequence>